<dbReference type="InterPro" id="IPR036465">
    <property type="entry name" value="vWFA_dom_sf"/>
</dbReference>
<evidence type="ECO:0000313" key="3">
    <source>
        <dbReference type="Proteomes" id="UP000246005"/>
    </source>
</evidence>
<dbReference type="InterPro" id="IPR002035">
    <property type="entry name" value="VWF_A"/>
</dbReference>
<dbReference type="Proteomes" id="UP000246005">
    <property type="component" value="Unassembled WGS sequence"/>
</dbReference>
<accession>A0A316I3P5</accession>
<reference evidence="2 3" key="1">
    <citation type="submission" date="2018-05" db="EMBL/GenBank/DDBJ databases">
        <title>Genomic Encyclopedia of Type Strains, Phase IV (KMG-IV): sequencing the most valuable type-strain genomes for metagenomic binning, comparative biology and taxonomic classification.</title>
        <authorList>
            <person name="Goeker M."/>
        </authorList>
    </citation>
    <scope>NUCLEOTIDE SEQUENCE [LARGE SCALE GENOMIC DNA]</scope>
    <source>
        <strain evidence="2 3">DSM 45480</strain>
    </source>
</reference>
<dbReference type="AlphaFoldDB" id="A0A316I3P5"/>
<dbReference type="Gene3D" id="3.40.50.410">
    <property type="entry name" value="von Willebrand factor, type A domain"/>
    <property type="match status" value="1"/>
</dbReference>
<name>A0A316I3P5_9PSEU</name>
<evidence type="ECO:0000313" key="2">
    <source>
        <dbReference type="EMBL" id="PWK81933.1"/>
    </source>
</evidence>
<dbReference type="SUPFAM" id="SSF53300">
    <property type="entry name" value="vWA-like"/>
    <property type="match status" value="1"/>
</dbReference>
<feature type="domain" description="VWFA" evidence="1">
    <location>
        <begin position="31"/>
        <end position="210"/>
    </location>
</feature>
<gene>
    <name evidence="2" type="ORF">C8D88_11549</name>
</gene>
<organism evidence="2 3">
    <name type="scientific">Lentzea atacamensis</name>
    <dbReference type="NCBI Taxonomy" id="531938"/>
    <lineage>
        <taxon>Bacteria</taxon>
        <taxon>Bacillati</taxon>
        <taxon>Actinomycetota</taxon>
        <taxon>Actinomycetes</taxon>
        <taxon>Pseudonocardiales</taxon>
        <taxon>Pseudonocardiaceae</taxon>
        <taxon>Lentzea</taxon>
    </lineage>
</organism>
<dbReference type="EMBL" id="QGHB01000015">
    <property type="protein sequence ID" value="PWK81933.1"/>
    <property type="molecule type" value="Genomic_DNA"/>
</dbReference>
<comment type="caution">
    <text evidence="2">The sequence shown here is derived from an EMBL/GenBank/DDBJ whole genome shotgun (WGS) entry which is preliminary data.</text>
</comment>
<protein>
    <recommendedName>
        <fullName evidence="1">VWFA domain-containing protein</fullName>
    </recommendedName>
</protein>
<dbReference type="PROSITE" id="PS50234">
    <property type="entry name" value="VWFA"/>
    <property type="match status" value="1"/>
</dbReference>
<sequence>MKRWLLVAGAVVVVLGLVFGGLWVLLPPDHRTTFLVDASESADFGEVADAVGTAASNMSADDSLALRRFGGACDAGNTAELVPPGTGQAAEISAAARAITPSGKATLLSGILAAIDDFARTYPFRGDKTNRVVVIARGGADACGKSAEEVRAIIKEHIAKAGVKIDFRFVGHKLNRDQVKVLNEIAAAADAQQPRLTKNSAELVTTMKEVSVPADLVAKEVKTSPCDAATPEVLLAAHKPQVDGARYFDIKCEQDRYLLAKANNEQRFSDDLIAVFEFKDDTWQYVVAGTDLPCGQVPKDVWQKWDFRCNFDPVVCRDGESKITVLEGWVDCTAAIDIADRYNAAINAQQAQGQGLFWTYGEWSCSWPYEDGLAHSQVPLKCGRKSDRALVQIGDYQW</sequence>
<dbReference type="RefSeq" id="WP_109640926.1">
    <property type="nucleotide sequence ID" value="NZ_QGHB01000015.1"/>
</dbReference>
<evidence type="ECO:0000259" key="1">
    <source>
        <dbReference type="PROSITE" id="PS50234"/>
    </source>
</evidence>
<proteinExistence type="predicted"/>